<gene>
    <name evidence="2" type="ORF">K1X11_004180</name>
</gene>
<dbReference type="EC" id="2.4.-.-" evidence="2"/>
<keyword evidence="3" id="KW-1185">Reference proteome</keyword>
<protein>
    <submittedName>
        <fullName evidence="2">Polysaccharide pyruvyl transferase family protein</fullName>
        <ecNumber evidence="2">2.4.-.-</ecNumber>
    </submittedName>
</protein>
<sequence>MKTVGLLTYFNNIGRGAVLQAYSLYSELKMLESEGLGVRLPNICTVAQECNMLKKRLMNVRRRGNITDYFRMKGAQGALFDFDGPRFRSDDYTRSINYLNSKNYDWVCVGSDEVWKVHGSSVSPFSTLRETSRPFPNVYMADERLSARKISYAASANGAIYSKLSDVKLEFIERALRQFEMIGVRDRHTLEQLRFVGIKDNVHLVPDPTILHDFNVYGDESVRRKLHSMMGNGGKRKVVSISTASNELNRQLYEKFHGMGWVVVTMTANRHCDYDLRTIFSPLEWAVAFRLFDLVITKSFHELIFGLKAKVPAYVIDVGRVYVETESKTKFLLEQLGLAERYRNLGTSSMEETVNSIDPVGSMDMSRIAEGMENLALEGRRFIEKWRKML</sequence>
<organism evidence="2 3">
    <name type="scientific">Actomonas aquatica</name>
    <dbReference type="NCBI Taxonomy" id="2866162"/>
    <lineage>
        <taxon>Bacteria</taxon>
        <taxon>Pseudomonadati</taxon>
        <taxon>Verrucomicrobiota</taxon>
        <taxon>Opitutia</taxon>
        <taxon>Opitutales</taxon>
        <taxon>Opitutaceae</taxon>
        <taxon>Actomonas</taxon>
    </lineage>
</organism>
<name>A0ABZ1CA71_9BACT</name>
<accession>A0ABZ1CA71</accession>
<dbReference type="RefSeq" id="WP_221033301.1">
    <property type="nucleotide sequence ID" value="NZ_CP139781.1"/>
</dbReference>
<reference evidence="2 3" key="2">
    <citation type="submission" date="2023-12" db="EMBL/GenBank/DDBJ databases">
        <title>Description of an unclassified Opitutus bacterium of Verrucomicrobiota.</title>
        <authorList>
            <person name="Zhang D.-F."/>
        </authorList>
    </citation>
    <scope>NUCLEOTIDE SEQUENCE [LARGE SCALE GENOMIC DNA]</scope>
    <source>
        <strain evidence="2 3">WL0086</strain>
    </source>
</reference>
<proteinExistence type="predicted"/>
<feature type="domain" description="Polysaccharide pyruvyl transferase" evidence="1">
    <location>
        <begin position="87"/>
        <end position="318"/>
    </location>
</feature>
<reference evidence="2 3" key="1">
    <citation type="submission" date="2021-08" db="EMBL/GenBank/DDBJ databases">
        <authorList>
            <person name="Zhang D."/>
            <person name="Zhang A."/>
            <person name="Wang L."/>
        </authorList>
    </citation>
    <scope>NUCLEOTIDE SEQUENCE [LARGE SCALE GENOMIC DNA]</scope>
    <source>
        <strain evidence="2 3">WL0086</strain>
    </source>
</reference>
<keyword evidence="2" id="KW-0328">Glycosyltransferase</keyword>
<dbReference type="GO" id="GO:0016757">
    <property type="term" value="F:glycosyltransferase activity"/>
    <property type="evidence" value="ECO:0007669"/>
    <property type="project" value="UniProtKB-KW"/>
</dbReference>
<evidence type="ECO:0000313" key="3">
    <source>
        <dbReference type="Proteomes" id="UP000738431"/>
    </source>
</evidence>
<dbReference type="InterPro" id="IPR007345">
    <property type="entry name" value="Polysacch_pyruvyl_Trfase"/>
</dbReference>
<evidence type="ECO:0000313" key="2">
    <source>
        <dbReference type="EMBL" id="WRQ88589.1"/>
    </source>
</evidence>
<keyword evidence="2" id="KW-0808">Transferase</keyword>
<dbReference type="Proteomes" id="UP000738431">
    <property type="component" value="Chromosome"/>
</dbReference>
<dbReference type="Pfam" id="PF04230">
    <property type="entry name" value="PS_pyruv_trans"/>
    <property type="match status" value="1"/>
</dbReference>
<evidence type="ECO:0000259" key="1">
    <source>
        <dbReference type="Pfam" id="PF04230"/>
    </source>
</evidence>
<dbReference type="EMBL" id="CP139781">
    <property type="protein sequence ID" value="WRQ88589.1"/>
    <property type="molecule type" value="Genomic_DNA"/>
</dbReference>